<dbReference type="Pfam" id="PF01694">
    <property type="entry name" value="Rhomboid"/>
    <property type="match status" value="1"/>
</dbReference>
<feature type="transmembrane region" description="Helical" evidence="7">
    <location>
        <begin position="274"/>
        <end position="293"/>
    </location>
</feature>
<evidence type="ECO:0000256" key="3">
    <source>
        <dbReference type="ARBA" id="ARBA00022692"/>
    </source>
</evidence>
<feature type="domain" description="Peptidase S54 rhomboid" evidence="8">
    <location>
        <begin position="124"/>
        <end position="262"/>
    </location>
</feature>
<feature type="transmembrane region" description="Helical" evidence="7">
    <location>
        <begin position="172"/>
        <end position="190"/>
    </location>
</feature>
<evidence type="ECO:0000256" key="5">
    <source>
        <dbReference type="ARBA" id="ARBA00022989"/>
    </source>
</evidence>
<dbReference type="GO" id="GO:0016020">
    <property type="term" value="C:membrane"/>
    <property type="evidence" value="ECO:0007669"/>
    <property type="project" value="UniProtKB-SubCell"/>
</dbReference>
<dbReference type="Proteomes" id="UP000257080">
    <property type="component" value="Unassembled WGS sequence"/>
</dbReference>
<proteinExistence type="inferred from homology"/>
<gene>
    <name evidence="9" type="ORF">B7R25_00720</name>
</gene>
<feature type="transmembrane region" description="Helical" evidence="7">
    <location>
        <begin position="138"/>
        <end position="160"/>
    </location>
</feature>
<evidence type="ECO:0000256" key="6">
    <source>
        <dbReference type="ARBA" id="ARBA00023136"/>
    </source>
</evidence>
<evidence type="ECO:0000256" key="2">
    <source>
        <dbReference type="ARBA" id="ARBA00009045"/>
    </source>
</evidence>
<dbReference type="Gene3D" id="1.20.1540.10">
    <property type="entry name" value="Rhomboid-like"/>
    <property type="match status" value="1"/>
</dbReference>
<keyword evidence="3 7" id="KW-0812">Transmembrane</keyword>
<dbReference type="PANTHER" id="PTHR43731">
    <property type="entry name" value="RHOMBOID PROTEASE"/>
    <property type="match status" value="1"/>
</dbReference>
<keyword evidence="6 7" id="KW-0472">Membrane</keyword>
<comment type="caution">
    <text evidence="9">The sequence shown here is derived from an EMBL/GenBank/DDBJ whole genome shotgun (WGS) entry which is preliminary data.</text>
</comment>
<dbReference type="AlphaFoldDB" id="A0A3E0WEK2"/>
<feature type="transmembrane region" description="Helical" evidence="7">
    <location>
        <begin position="79"/>
        <end position="102"/>
    </location>
</feature>
<dbReference type="InterPro" id="IPR050925">
    <property type="entry name" value="Rhomboid_protease_S54"/>
</dbReference>
<dbReference type="OrthoDB" id="9807874at2"/>
<dbReference type="RefSeq" id="WP_116417067.1">
    <property type="nucleotide sequence ID" value="NZ_NBXC01000002.1"/>
</dbReference>
<accession>A0A3E0WEK2</accession>
<dbReference type="InterPro" id="IPR022764">
    <property type="entry name" value="Peptidase_S54_rhomboid_dom"/>
</dbReference>
<evidence type="ECO:0000313" key="10">
    <source>
        <dbReference type="Proteomes" id="UP000257080"/>
    </source>
</evidence>
<protein>
    <recommendedName>
        <fullName evidence="8">Peptidase S54 rhomboid domain-containing protein</fullName>
    </recommendedName>
</protein>
<dbReference type="GO" id="GO:0004252">
    <property type="term" value="F:serine-type endopeptidase activity"/>
    <property type="evidence" value="ECO:0007669"/>
    <property type="project" value="InterPro"/>
</dbReference>
<feature type="transmembrane region" description="Helical" evidence="7">
    <location>
        <begin position="196"/>
        <end position="214"/>
    </location>
</feature>
<sequence length="294" mass="31724">MTSVPVPSAGHCYRHPDRQSYILCQRCGKTVCPECSVQAAVGVHCVDCAREASRSHPSNRRPAYVRAARSLTRSSGAPVVTYGIMAVTVFVFVLQLVPLLGITDALQFAGAYVQPDAGYAVGLEPWRMLTYALVHTPFSISSPFTILHILFNMYSLYIFGRILEPMIGRWRFLALYVLAAIGGAFAVDLLNDPGQAVIGASGAIFGLMAAYFIIARRLGGNTSQLVVLVVLNLAIGFFVPGISWQAHVGGLLVGALVGVIYIETRKKQQQWIQALLTAAVFAVIIVATVVRSLV</sequence>
<evidence type="ECO:0000256" key="4">
    <source>
        <dbReference type="ARBA" id="ARBA00022801"/>
    </source>
</evidence>
<reference evidence="9 10" key="1">
    <citation type="submission" date="2017-04" db="EMBL/GenBank/DDBJ databases">
        <title>Comparative genome analysis of Subtercola boreus.</title>
        <authorList>
            <person name="Cho Y.-J."/>
            <person name="Cho A."/>
            <person name="Kim O.-S."/>
            <person name="Lee J.-I."/>
        </authorList>
    </citation>
    <scope>NUCLEOTIDE SEQUENCE [LARGE SCALE GENOMIC DNA]</scope>
    <source>
        <strain evidence="9 10">P28004</strain>
    </source>
</reference>
<feature type="transmembrane region" description="Helical" evidence="7">
    <location>
        <begin position="244"/>
        <end position="262"/>
    </location>
</feature>
<evidence type="ECO:0000256" key="1">
    <source>
        <dbReference type="ARBA" id="ARBA00004141"/>
    </source>
</evidence>
<dbReference type="PANTHER" id="PTHR43731:SF14">
    <property type="entry name" value="PRESENILIN-ASSOCIATED RHOMBOID-LIKE PROTEIN, MITOCHONDRIAL"/>
    <property type="match status" value="1"/>
</dbReference>
<dbReference type="SUPFAM" id="SSF144091">
    <property type="entry name" value="Rhomboid-like"/>
    <property type="match status" value="1"/>
</dbReference>
<evidence type="ECO:0000259" key="8">
    <source>
        <dbReference type="Pfam" id="PF01694"/>
    </source>
</evidence>
<dbReference type="EMBL" id="NBXE01000002">
    <property type="protein sequence ID" value="RFA29548.1"/>
    <property type="molecule type" value="Genomic_DNA"/>
</dbReference>
<evidence type="ECO:0000313" key="9">
    <source>
        <dbReference type="EMBL" id="RFA29548.1"/>
    </source>
</evidence>
<evidence type="ECO:0000256" key="7">
    <source>
        <dbReference type="SAM" id="Phobius"/>
    </source>
</evidence>
<feature type="transmembrane region" description="Helical" evidence="7">
    <location>
        <begin position="221"/>
        <end position="238"/>
    </location>
</feature>
<name>A0A3E0WEK2_9MICO</name>
<dbReference type="InterPro" id="IPR035952">
    <property type="entry name" value="Rhomboid-like_sf"/>
</dbReference>
<organism evidence="9 10">
    <name type="scientific">Subtercola boreus</name>
    <dbReference type="NCBI Taxonomy" id="120213"/>
    <lineage>
        <taxon>Bacteria</taxon>
        <taxon>Bacillati</taxon>
        <taxon>Actinomycetota</taxon>
        <taxon>Actinomycetes</taxon>
        <taxon>Micrococcales</taxon>
        <taxon>Microbacteriaceae</taxon>
        <taxon>Subtercola</taxon>
    </lineage>
</organism>
<comment type="subcellular location">
    <subcellularLocation>
        <location evidence="1">Membrane</location>
        <topology evidence="1">Multi-pass membrane protein</topology>
    </subcellularLocation>
</comment>
<comment type="similarity">
    <text evidence="2">Belongs to the peptidase S54 family.</text>
</comment>
<keyword evidence="4" id="KW-0378">Hydrolase</keyword>
<keyword evidence="5 7" id="KW-1133">Transmembrane helix</keyword>